<dbReference type="NCBIfam" id="TIGR00254">
    <property type="entry name" value="GGDEF"/>
    <property type="match status" value="1"/>
</dbReference>
<proteinExistence type="predicted"/>
<keyword evidence="3" id="KW-0812">Transmembrane</keyword>
<dbReference type="PANTHER" id="PTHR45138">
    <property type="entry name" value="REGULATORY COMPONENTS OF SENSORY TRANSDUCTION SYSTEM"/>
    <property type="match status" value="1"/>
</dbReference>
<dbReference type="PATRIC" id="fig|1193502.14.peg.2572"/>
<dbReference type="AlphaFoldDB" id="A0A1D7TMS5"/>
<dbReference type="Gene3D" id="3.30.70.270">
    <property type="match status" value="1"/>
</dbReference>
<dbReference type="EMBL" id="CP017111">
    <property type="protein sequence ID" value="AOO66299.1"/>
    <property type="molecule type" value="Genomic_DNA"/>
</dbReference>
<evidence type="ECO:0000256" key="1">
    <source>
        <dbReference type="ARBA" id="ARBA00012528"/>
    </source>
</evidence>
<dbReference type="InterPro" id="IPR003660">
    <property type="entry name" value="HAMP_dom"/>
</dbReference>
<dbReference type="CDD" id="cd01949">
    <property type="entry name" value="GGDEF"/>
    <property type="match status" value="1"/>
</dbReference>
<evidence type="ECO:0000259" key="4">
    <source>
        <dbReference type="PROSITE" id="PS50885"/>
    </source>
</evidence>
<evidence type="ECO:0000256" key="2">
    <source>
        <dbReference type="ARBA" id="ARBA00034247"/>
    </source>
</evidence>
<accession>A0A1D7TMS5</accession>
<dbReference type="GO" id="GO:0052621">
    <property type="term" value="F:diguanylate cyclase activity"/>
    <property type="evidence" value="ECO:0007669"/>
    <property type="project" value="UniProtKB-EC"/>
</dbReference>
<dbReference type="SMART" id="SM00267">
    <property type="entry name" value="GGDEF"/>
    <property type="match status" value="1"/>
</dbReference>
<sequence length="525" mass="59858">MWARNEAFRAFYMLKEFWDEKKVDLKNSTTAHLDVVIDSKQSNEAMDIDTDLLVSTLQKEPFALLNVHNDTRKYALFTLIGSAQAPLYGGKIFFVDEVLAKRFSEFLQGSVQFVPLDASLSLPSSTLFFEDREQRYLTHKSGSFTDIYIPFTASLYVKVTFDRGIFAFMKEDLYKSMAYFISILAIILALFYVLLDRLVLSTIRHISQQIQTLKSSPNNMSLRITCKSNDELGTMVLWINAMLGEIETYQKKELGAKEALLEEERNFLQTIIDSWQHALLVIDHEKILKVNDAFKKIFGSAQERLSTQQEALFAPLLHAQNHETIKISLLERPFFFIINTKPLFQNKRLITLTDVSSFNEQLQTLQKKAMLDPLTSLLNRSGILTLLEEKFHSHVQGLLLFDLDHFKRVNDTYGHPIGDEVLKAFSNVLTLNARGTDVIGRIGGEEFVMILSCETLEQLQHSAEKFRTKVEALSLQGTQGESFSLTVSIGGVFNKMGATFESLYEKADQNLYEAKRKGRNQSVVS</sequence>
<dbReference type="GO" id="GO:0007165">
    <property type="term" value="P:signal transduction"/>
    <property type="evidence" value="ECO:0007669"/>
    <property type="project" value="InterPro"/>
</dbReference>
<dbReference type="Gene3D" id="6.10.340.10">
    <property type="match status" value="1"/>
</dbReference>
<name>A0A1D7TMS5_9BACT</name>
<comment type="catalytic activity">
    <reaction evidence="2">
        <text>2 GTP = 3',3'-c-di-GMP + 2 diphosphate</text>
        <dbReference type="Rhea" id="RHEA:24898"/>
        <dbReference type="ChEBI" id="CHEBI:33019"/>
        <dbReference type="ChEBI" id="CHEBI:37565"/>
        <dbReference type="ChEBI" id="CHEBI:58805"/>
        <dbReference type="EC" id="2.7.7.65"/>
    </reaction>
</comment>
<dbReference type="PROSITE" id="PS50885">
    <property type="entry name" value="HAMP"/>
    <property type="match status" value="1"/>
</dbReference>
<evidence type="ECO:0000313" key="6">
    <source>
        <dbReference type="EMBL" id="AOO66299.1"/>
    </source>
</evidence>
<dbReference type="InterPro" id="IPR029787">
    <property type="entry name" value="Nucleotide_cyclase"/>
</dbReference>
<organism evidence="6 7">
    <name type="scientific">Sulfurospirillum halorespirans DSM 13726</name>
    <dbReference type="NCBI Taxonomy" id="1193502"/>
    <lineage>
        <taxon>Bacteria</taxon>
        <taxon>Pseudomonadati</taxon>
        <taxon>Campylobacterota</taxon>
        <taxon>Epsilonproteobacteria</taxon>
        <taxon>Campylobacterales</taxon>
        <taxon>Sulfurospirillaceae</taxon>
        <taxon>Sulfurospirillum</taxon>
    </lineage>
</organism>
<gene>
    <name evidence="6" type="ORF">SHALO_2540</name>
</gene>
<dbReference type="GO" id="GO:0005886">
    <property type="term" value="C:plasma membrane"/>
    <property type="evidence" value="ECO:0007669"/>
    <property type="project" value="TreeGrafter"/>
</dbReference>
<feature type="domain" description="HAMP" evidence="4">
    <location>
        <begin position="197"/>
        <end position="251"/>
    </location>
</feature>
<dbReference type="Pfam" id="PF00990">
    <property type="entry name" value="GGDEF"/>
    <property type="match status" value="1"/>
</dbReference>
<evidence type="ECO:0000256" key="3">
    <source>
        <dbReference type="SAM" id="Phobius"/>
    </source>
</evidence>
<protein>
    <recommendedName>
        <fullName evidence="1">diguanylate cyclase</fullName>
        <ecNumber evidence="1">2.7.7.65</ecNumber>
    </recommendedName>
</protein>
<keyword evidence="3" id="KW-1133">Transmembrane helix</keyword>
<reference evidence="7" key="1">
    <citation type="submission" date="2016-08" db="EMBL/GenBank/DDBJ databases">
        <title>Complete genome sequence of the organohalide-respiring Epsilonproteobacterium Sulfurospirillum halorespirans.</title>
        <authorList>
            <person name="Goris T."/>
            <person name="Zimmermann J."/>
            <person name="Schenz B."/>
            <person name="Lemos M."/>
            <person name="Hackermueller J."/>
            <person name="Diekert G."/>
        </authorList>
    </citation>
    <scope>NUCLEOTIDE SEQUENCE [LARGE SCALE GENOMIC DNA]</scope>
    <source>
        <strain>DSM 13726</strain>
        <strain evidence="7">PCE-M2</strain>
    </source>
</reference>
<feature type="domain" description="GGDEF" evidence="5">
    <location>
        <begin position="394"/>
        <end position="525"/>
    </location>
</feature>
<dbReference type="InterPro" id="IPR043128">
    <property type="entry name" value="Rev_trsase/Diguanyl_cyclase"/>
</dbReference>
<keyword evidence="7" id="KW-1185">Reference proteome</keyword>
<dbReference type="GO" id="GO:1902201">
    <property type="term" value="P:negative regulation of bacterial-type flagellum-dependent cell motility"/>
    <property type="evidence" value="ECO:0007669"/>
    <property type="project" value="TreeGrafter"/>
</dbReference>
<dbReference type="SUPFAM" id="SSF55073">
    <property type="entry name" value="Nucleotide cyclase"/>
    <property type="match status" value="1"/>
</dbReference>
<evidence type="ECO:0000259" key="5">
    <source>
        <dbReference type="PROSITE" id="PS50887"/>
    </source>
</evidence>
<dbReference type="InterPro" id="IPR000014">
    <property type="entry name" value="PAS"/>
</dbReference>
<dbReference type="STRING" id="1193502.SHALO_2540"/>
<dbReference type="FunFam" id="3.30.70.270:FF:000001">
    <property type="entry name" value="Diguanylate cyclase domain protein"/>
    <property type="match status" value="1"/>
</dbReference>
<dbReference type="InterPro" id="IPR000160">
    <property type="entry name" value="GGDEF_dom"/>
</dbReference>
<dbReference type="PROSITE" id="PS50887">
    <property type="entry name" value="GGDEF"/>
    <property type="match status" value="1"/>
</dbReference>
<dbReference type="PANTHER" id="PTHR45138:SF9">
    <property type="entry name" value="DIGUANYLATE CYCLASE DGCM-RELATED"/>
    <property type="match status" value="1"/>
</dbReference>
<dbReference type="KEGG" id="shal:SHALO_2540"/>
<dbReference type="Gene3D" id="3.30.450.20">
    <property type="entry name" value="PAS domain"/>
    <property type="match status" value="1"/>
</dbReference>
<evidence type="ECO:0000313" key="7">
    <source>
        <dbReference type="Proteomes" id="UP000094609"/>
    </source>
</evidence>
<dbReference type="EC" id="2.7.7.65" evidence="1"/>
<dbReference type="Pfam" id="PF13188">
    <property type="entry name" value="PAS_8"/>
    <property type="match status" value="1"/>
</dbReference>
<dbReference type="InterPro" id="IPR050469">
    <property type="entry name" value="Diguanylate_Cyclase"/>
</dbReference>
<keyword evidence="3" id="KW-0472">Membrane</keyword>
<dbReference type="Proteomes" id="UP000094609">
    <property type="component" value="Chromosome"/>
</dbReference>
<feature type="transmembrane region" description="Helical" evidence="3">
    <location>
        <begin position="177"/>
        <end position="195"/>
    </location>
</feature>
<dbReference type="GO" id="GO:0043709">
    <property type="term" value="P:cell adhesion involved in single-species biofilm formation"/>
    <property type="evidence" value="ECO:0007669"/>
    <property type="project" value="TreeGrafter"/>
</dbReference>